<dbReference type="AlphaFoldDB" id="W9VMR2"/>
<dbReference type="Proteomes" id="UP000019471">
    <property type="component" value="Unassembled WGS sequence"/>
</dbReference>
<proteinExistence type="predicted"/>
<dbReference type="HOGENOM" id="CLU_765048_0_0_1"/>
<comment type="caution">
    <text evidence="2">The sequence shown here is derived from an EMBL/GenBank/DDBJ whole genome shotgun (WGS) entry which is preliminary data.</text>
</comment>
<dbReference type="RefSeq" id="XP_007752091.1">
    <property type="nucleotide sequence ID" value="XM_007753901.1"/>
</dbReference>
<dbReference type="EMBL" id="AMGX01000047">
    <property type="protein sequence ID" value="EXJ53401.1"/>
    <property type="molecule type" value="Genomic_DNA"/>
</dbReference>
<dbReference type="OrthoDB" id="4363080at2759"/>
<evidence type="ECO:0000313" key="2">
    <source>
        <dbReference type="EMBL" id="EXJ53401.1"/>
    </source>
</evidence>
<feature type="compositionally biased region" description="Basic and acidic residues" evidence="1">
    <location>
        <begin position="1"/>
        <end position="27"/>
    </location>
</feature>
<evidence type="ECO:0000313" key="3">
    <source>
        <dbReference type="Proteomes" id="UP000019471"/>
    </source>
</evidence>
<sequence length="362" mass="40642">MASLEKNRAGLSKQEHASFSSRGHDDSTVSTSHCPHVYPLNHLARRRCQRVAQSLSTLVRIIRYCGLRQSLFHHSITPHWSEYPLTPSEYELLEKSGKRDEIFALKTPKYEIHEVVRGQFIGEIDNSLQKFLKTNIILEIAHSQTSKNLDHLATEYISGTAAEVRNVVGIQQGGARRTKEVTVKVSKHIHNDHGEIAPVDVEQTEIRSKSGQKREDTDDQVGIHLMLEIFAYCRKEDEYPGSGYKICIGIDRLYEIDEEAERELTGLELEEKGNSTPIRGKYRLHLLAQGGNHIGMVRGLAGESMCENALETVSETGGVHDVLMGIGVAVPGEHAYWPLTNNAILRKDLSYFFHSPLCVNGH</sequence>
<name>W9VMR2_9EURO</name>
<gene>
    <name evidence="2" type="ORF">A1O5_13335</name>
</gene>
<reference evidence="2 3" key="1">
    <citation type="submission" date="2013-03" db="EMBL/GenBank/DDBJ databases">
        <title>The Genome Sequence of Cladophialophora psammophila CBS 110553.</title>
        <authorList>
            <consortium name="The Broad Institute Genomics Platform"/>
            <person name="Cuomo C."/>
            <person name="de Hoog S."/>
            <person name="Gorbushina A."/>
            <person name="Walker B."/>
            <person name="Young S.K."/>
            <person name="Zeng Q."/>
            <person name="Gargeya S."/>
            <person name="Fitzgerald M."/>
            <person name="Haas B."/>
            <person name="Abouelleil A."/>
            <person name="Allen A.W."/>
            <person name="Alvarado L."/>
            <person name="Arachchi H.M."/>
            <person name="Berlin A.M."/>
            <person name="Chapman S.B."/>
            <person name="Gainer-Dewar J."/>
            <person name="Goldberg J."/>
            <person name="Griggs A."/>
            <person name="Gujja S."/>
            <person name="Hansen M."/>
            <person name="Howarth C."/>
            <person name="Imamovic A."/>
            <person name="Ireland A."/>
            <person name="Larimer J."/>
            <person name="McCowan C."/>
            <person name="Murphy C."/>
            <person name="Pearson M."/>
            <person name="Poon T.W."/>
            <person name="Priest M."/>
            <person name="Roberts A."/>
            <person name="Saif S."/>
            <person name="Shea T."/>
            <person name="Sisk P."/>
            <person name="Sykes S."/>
            <person name="Wortman J."/>
            <person name="Nusbaum C."/>
            <person name="Birren B."/>
        </authorList>
    </citation>
    <scope>NUCLEOTIDE SEQUENCE [LARGE SCALE GENOMIC DNA]</scope>
    <source>
        <strain evidence="2 3">CBS 110553</strain>
    </source>
</reference>
<organism evidence="2 3">
    <name type="scientific">Cladophialophora psammophila CBS 110553</name>
    <dbReference type="NCBI Taxonomy" id="1182543"/>
    <lineage>
        <taxon>Eukaryota</taxon>
        <taxon>Fungi</taxon>
        <taxon>Dikarya</taxon>
        <taxon>Ascomycota</taxon>
        <taxon>Pezizomycotina</taxon>
        <taxon>Eurotiomycetes</taxon>
        <taxon>Chaetothyriomycetidae</taxon>
        <taxon>Chaetothyriales</taxon>
        <taxon>Herpotrichiellaceae</taxon>
        <taxon>Cladophialophora</taxon>
    </lineage>
</organism>
<evidence type="ECO:0000256" key="1">
    <source>
        <dbReference type="SAM" id="MobiDB-lite"/>
    </source>
</evidence>
<feature type="region of interest" description="Disordered" evidence="1">
    <location>
        <begin position="1"/>
        <end position="31"/>
    </location>
</feature>
<keyword evidence="3" id="KW-1185">Reference proteome</keyword>
<accession>W9VMR2</accession>
<dbReference type="GeneID" id="19198018"/>
<protein>
    <submittedName>
        <fullName evidence="2">Uncharacterized protein</fullName>
    </submittedName>
</protein>